<evidence type="ECO:0000313" key="2">
    <source>
        <dbReference type="EMBL" id="SDF79750.1"/>
    </source>
</evidence>
<feature type="region of interest" description="Disordered" evidence="1">
    <location>
        <begin position="110"/>
        <end position="135"/>
    </location>
</feature>
<dbReference type="EMBL" id="LT629690">
    <property type="protein sequence ID" value="SDF79750.1"/>
    <property type="molecule type" value="Genomic_DNA"/>
</dbReference>
<accession>A0A1G7P2U2</accession>
<evidence type="ECO:0000256" key="1">
    <source>
        <dbReference type="SAM" id="MobiDB-lite"/>
    </source>
</evidence>
<gene>
    <name evidence="2" type="ORF">SAMN05444167_3344</name>
</gene>
<name>A0A1G7P2U2_9BACT</name>
<feature type="compositionally biased region" description="Low complexity" evidence="1">
    <location>
        <begin position="113"/>
        <end position="128"/>
    </location>
</feature>
<evidence type="ECO:0000313" key="3">
    <source>
        <dbReference type="Proteomes" id="UP000182427"/>
    </source>
</evidence>
<reference evidence="2 3" key="1">
    <citation type="submission" date="2016-10" db="EMBL/GenBank/DDBJ databases">
        <authorList>
            <person name="de Groot N.N."/>
        </authorList>
    </citation>
    <scope>NUCLEOTIDE SEQUENCE [LARGE SCALE GENOMIC DNA]</scope>
    <source>
        <strain evidence="2 3">GAS232</strain>
    </source>
</reference>
<sequence>MGIPQKQEEIGVTTVEPNDYRHLVQPYKDRPTVELKQGEVACPFCGNPQFRRSRLRFMDLFEVLMLRYPVRCTRCAKRQFTDIYIALLSYPAKFHGGSVAQGDTSWKEWTDRSTPITKASSSSSARGTASHEDVA</sequence>
<dbReference type="RefSeq" id="WP_083346157.1">
    <property type="nucleotide sequence ID" value="NZ_LT629690.1"/>
</dbReference>
<protein>
    <submittedName>
        <fullName evidence="2">Uncharacterized protein</fullName>
    </submittedName>
</protein>
<organism evidence="2 3">
    <name type="scientific">Terriglobus roseus</name>
    <dbReference type="NCBI Taxonomy" id="392734"/>
    <lineage>
        <taxon>Bacteria</taxon>
        <taxon>Pseudomonadati</taxon>
        <taxon>Acidobacteriota</taxon>
        <taxon>Terriglobia</taxon>
        <taxon>Terriglobales</taxon>
        <taxon>Acidobacteriaceae</taxon>
        <taxon>Terriglobus</taxon>
    </lineage>
</organism>
<keyword evidence="3" id="KW-1185">Reference proteome</keyword>
<proteinExistence type="predicted"/>
<dbReference type="OrthoDB" id="123310at2"/>
<dbReference type="AlphaFoldDB" id="A0A1G7P2U2"/>
<dbReference type="Proteomes" id="UP000182427">
    <property type="component" value="Chromosome I"/>
</dbReference>